<sequence length="133" mass="15044">MIPQKLTKAASAYDMLIPHSLEIEPGEIRTIGLRVKIQFPRHISAILHTKSSQVKLNAVFFLGGVIDSDYIGNIHIILLNSGKTTEKFMIGEAICQMKLYKDISIKMREGFNKKNTERGELKFGEATLRKIQK</sequence>
<dbReference type="EMBL" id="CAIIXF020000004">
    <property type="protein sequence ID" value="CAH1780930.1"/>
    <property type="molecule type" value="Genomic_DNA"/>
</dbReference>
<gene>
    <name evidence="7" type="ORF">OFUS_LOCUS7563</name>
</gene>
<dbReference type="Gene3D" id="2.70.40.10">
    <property type="match status" value="1"/>
</dbReference>
<dbReference type="Proteomes" id="UP000749559">
    <property type="component" value="Unassembled WGS sequence"/>
</dbReference>
<dbReference type="InterPro" id="IPR008181">
    <property type="entry name" value="dUTPase"/>
</dbReference>
<dbReference type="EC" id="3.6.1.23" evidence="5"/>
<dbReference type="InterPro" id="IPR036157">
    <property type="entry name" value="dUTPase-like_sf"/>
</dbReference>
<keyword evidence="3 5" id="KW-0378">Hydrolase</keyword>
<dbReference type="GO" id="GO:0000287">
    <property type="term" value="F:magnesium ion binding"/>
    <property type="evidence" value="ECO:0007669"/>
    <property type="project" value="UniProtKB-UniRule"/>
</dbReference>
<dbReference type="PANTHER" id="PTHR11241">
    <property type="entry name" value="DEOXYURIDINE 5'-TRIPHOSPHATE NUCLEOTIDOHYDROLASE"/>
    <property type="match status" value="1"/>
</dbReference>
<dbReference type="AlphaFoldDB" id="A0A8S4NKQ3"/>
<keyword evidence="4 5" id="KW-0546">Nucleotide metabolism</keyword>
<comment type="similarity">
    <text evidence="2 5">Belongs to the dUTPase family.</text>
</comment>
<evidence type="ECO:0000256" key="1">
    <source>
        <dbReference type="ARBA" id="ARBA00005142"/>
    </source>
</evidence>
<comment type="pathway">
    <text evidence="1 5">Pyrimidine metabolism; dUMP biosynthesis; dUMP from dCTP (dUTP route): step 2/2.</text>
</comment>
<comment type="cofactor">
    <cofactor evidence="5">
        <name>Mg(2+)</name>
        <dbReference type="ChEBI" id="CHEBI:18420"/>
    </cofactor>
</comment>
<name>A0A8S4NKQ3_OWEFU</name>
<dbReference type="GO" id="GO:0046081">
    <property type="term" value="P:dUTP catabolic process"/>
    <property type="evidence" value="ECO:0007669"/>
    <property type="project" value="UniProtKB-UniRule"/>
</dbReference>
<proteinExistence type="inferred from homology"/>
<dbReference type="PANTHER" id="PTHR11241:SF0">
    <property type="entry name" value="DEOXYURIDINE 5'-TRIPHOSPHATE NUCLEOTIDOHYDROLASE"/>
    <property type="match status" value="1"/>
</dbReference>
<organism evidence="7 8">
    <name type="scientific">Owenia fusiformis</name>
    <name type="common">Polychaete worm</name>
    <dbReference type="NCBI Taxonomy" id="6347"/>
    <lineage>
        <taxon>Eukaryota</taxon>
        <taxon>Metazoa</taxon>
        <taxon>Spiralia</taxon>
        <taxon>Lophotrochozoa</taxon>
        <taxon>Annelida</taxon>
        <taxon>Polychaeta</taxon>
        <taxon>Sedentaria</taxon>
        <taxon>Canalipalpata</taxon>
        <taxon>Sabellida</taxon>
        <taxon>Oweniida</taxon>
        <taxon>Oweniidae</taxon>
        <taxon>Owenia</taxon>
    </lineage>
</organism>
<comment type="caution">
    <text evidence="7">The sequence shown here is derived from an EMBL/GenBank/DDBJ whole genome shotgun (WGS) entry which is preliminary data.</text>
</comment>
<evidence type="ECO:0000256" key="4">
    <source>
        <dbReference type="ARBA" id="ARBA00023080"/>
    </source>
</evidence>
<comment type="function">
    <text evidence="5">Involved in nucleotide metabolism via production of dUMP, the immediate precursor of thymidine nucleotides, and decreases the intracellular concentration of dUTP so that uracil cannot be incorporated into DNA.</text>
</comment>
<evidence type="ECO:0000256" key="3">
    <source>
        <dbReference type="ARBA" id="ARBA00022801"/>
    </source>
</evidence>
<dbReference type="GO" id="GO:0004170">
    <property type="term" value="F:dUTP diphosphatase activity"/>
    <property type="evidence" value="ECO:0007669"/>
    <property type="project" value="UniProtKB-UniRule"/>
</dbReference>
<dbReference type="SUPFAM" id="SSF51283">
    <property type="entry name" value="dUTPase-like"/>
    <property type="match status" value="1"/>
</dbReference>
<accession>A0A8S4NKQ3</accession>
<evidence type="ECO:0000313" key="7">
    <source>
        <dbReference type="EMBL" id="CAH1780930.1"/>
    </source>
</evidence>
<comment type="catalytic activity">
    <reaction evidence="5">
        <text>dUTP + H2O = dUMP + diphosphate + H(+)</text>
        <dbReference type="Rhea" id="RHEA:10248"/>
        <dbReference type="ChEBI" id="CHEBI:15377"/>
        <dbReference type="ChEBI" id="CHEBI:15378"/>
        <dbReference type="ChEBI" id="CHEBI:33019"/>
        <dbReference type="ChEBI" id="CHEBI:61555"/>
        <dbReference type="ChEBI" id="CHEBI:246422"/>
        <dbReference type="EC" id="3.6.1.23"/>
    </reaction>
</comment>
<dbReference type="InterPro" id="IPR033704">
    <property type="entry name" value="dUTPase_trimeric"/>
</dbReference>
<evidence type="ECO:0000259" key="6">
    <source>
        <dbReference type="Pfam" id="PF00692"/>
    </source>
</evidence>
<evidence type="ECO:0000313" key="8">
    <source>
        <dbReference type="Proteomes" id="UP000749559"/>
    </source>
</evidence>
<protein>
    <recommendedName>
        <fullName evidence="5">Deoxyuridine 5'-triphosphate nucleotidohydrolase</fullName>
        <shortName evidence="5">dUTPase</shortName>
        <ecNumber evidence="5">3.6.1.23</ecNumber>
    </recommendedName>
    <alternativeName>
        <fullName evidence="5">dUTP pyrophosphatase</fullName>
    </alternativeName>
</protein>
<keyword evidence="8" id="KW-1185">Reference proteome</keyword>
<dbReference type="InterPro" id="IPR029054">
    <property type="entry name" value="dUTPase-like"/>
</dbReference>
<dbReference type="CDD" id="cd07557">
    <property type="entry name" value="trimeric_dUTPase"/>
    <property type="match status" value="1"/>
</dbReference>
<keyword evidence="5" id="KW-0479">Metal-binding</keyword>
<reference evidence="7" key="1">
    <citation type="submission" date="2022-03" db="EMBL/GenBank/DDBJ databases">
        <authorList>
            <person name="Martin C."/>
        </authorList>
    </citation>
    <scope>NUCLEOTIDE SEQUENCE</scope>
</reference>
<dbReference type="OrthoDB" id="419889at2759"/>
<dbReference type="GO" id="GO:0006226">
    <property type="term" value="P:dUMP biosynthetic process"/>
    <property type="evidence" value="ECO:0007669"/>
    <property type="project" value="UniProtKB-UniRule"/>
</dbReference>
<evidence type="ECO:0000256" key="5">
    <source>
        <dbReference type="RuleBase" id="RU367024"/>
    </source>
</evidence>
<evidence type="ECO:0000256" key="2">
    <source>
        <dbReference type="ARBA" id="ARBA00006581"/>
    </source>
</evidence>
<dbReference type="Pfam" id="PF00692">
    <property type="entry name" value="dUTPase"/>
    <property type="match status" value="1"/>
</dbReference>
<feature type="domain" description="dUTPase-like" evidence="6">
    <location>
        <begin position="2"/>
        <end position="125"/>
    </location>
</feature>
<keyword evidence="5" id="KW-0460">Magnesium</keyword>